<protein>
    <submittedName>
        <fullName evidence="2">Uncharacterized protein</fullName>
    </submittedName>
</protein>
<evidence type="ECO:0000313" key="2">
    <source>
        <dbReference type="EMBL" id="MBA8682058.1"/>
    </source>
</evidence>
<feature type="compositionally biased region" description="Low complexity" evidence="1">
    <location>
        <begin position="204"/>
        <end position="221"/>
    </location>
</feature>
<gene>
    <name evidence="2" type="ORF">H4O11_09600</name>
</gene>
<proteinExistence type="predicted"/>
<dbReference type="RefSeq" id="WP_182339200.1">
    <property type="nucleotide sequence ID" value="NZ_JACGXS010000004.1"/>
</dbReference>
<feature type="region of interest" description="Disordered" evidence="1">
    <location>
        <begin position="138"/>
        <end position="231"/>
    </location>
</feature>
<feature type="compositionally biased region" description="Low complexity" evidence="1">
    <location>
        <begin position="152"/>
        <end position="170"/>
    </location>
</feature>
<dbReference type="EMBL" id="JACGXS010000004">
    <property type="protein sequence ID" value="MBA8682058.1"/>
    <property type="molecule type" value="Genomic_DNA"/>
</dbReference>
<evidence type="ECO:0000313" key="3">
    <source>
        <dbReference type="Proteomes" id="UP000547058"/>
    </source>
</evidence>
<feature type="compositionally biased region" description="Polar residues" evidence="1">
    <location>
        <begin position="1"/>
        <end position="23"/>
    </location>
</feature>
<reference evidence="2 3" key="1">
    <citation type="submission" date="2020-08" db="EMBL/GenBank/DDBJ databases">
        <title>Stenotrophomonas tumulicola JCM 30961.</title>
        <authorList>
            <person name="Deng Y."/>
        </authorList>
    </citation>
    <scope>NUCLEOTIDE SEQUENCE [LARGE SCALE GENOMIC DNA]</scope>
    <source>
        <strain evidence="2 3">JCM 30961</strain>
    </source>
</reference>
<feature type="region of interest" description="Disordered" evidence="1">
    <location>
        <begin position="1"/>
        <end position="25"/>
    </location>
</feature>
<sequence>MSSVSTLNPLPVSSSTPLPQQPAQGLRERVDVLLDKLQPPLHEDGETLEEAAAADGTGQAMPPGVGFFRLENPPAAGLSAIVRAQAGWVSAALQPPLAGLHVVQAEGTRVVAAALESRLRGPTPAIRVTGGIQVATPAMKGDANLPSPSPSPQSQSQPLPPLATADAAGNAGQGGQPDVVPGRLPTALHPPGATDVPPQASGLPGVARSPAAPGGPSSASPSKPPVAPGAAMVQRAPVATISKSTTITVPFTAYGPGHQVTAIWTPAAFPGMASQPLLIRSSSEMGHRAVGMAIAAGLTPQGGHWQIEATRETDNGSQQHNGQGGDREDDE</sequence>
<evidence type="ECO:0000256" key="1">
    <source>
        <dbReference type="SAM" id="MobiDB-lite"/>
    </source>
</evidence>
<dbReference type="Proteomes" id="UP000547058">
    <property type="component" value="Unassembled WGS sequence"/>
</dbReference>
<organism evidence="2 3">
    <name type="scientific">Stenotrophomonas tumulicola</name>
    <dbReference type="NCBI Taxonomy" id="1685415"/>
    <lineage>
        <taxon>Bacteria</taxon>
        <taxon>Pseudomonadati</taxon>
        <taxon>Pseudomonadota</taxon>
        <taxon>Gammaproteobacteria</taxon>
        <taxon>Lysobacterales</taxon>
        <taxon>Lysobacteraceae</taxon>
        <taxon>Stenotrophomonas</taxon>
    </lineage>
</organism>
<dbReference type="AlphaFoldDB" id="A0A7W3IHH5"/>
<keyword evidence="3" id="KW-1185">Reference proteome</keyword>
<feature type="region of interest" description="Disordered" evidence="1">
    <location>
        <begin position="306"/>
        <end position="331"/>
    </location>
</feature>
<accession>A0A7W3IHH5</accession>
<name>A0A7W3IHH5_9GAMM</name>
<comment type="caution">
    <text evidence="2">The sequence shown here is derived from an EMBL/GenBank/DDBJ whole genome shotgun (WGS) entry which is preliminary data.</text>
</comment>